<dbReference type="PANTHER" id="PTHR45913:SF11">
    <property type="entry name" value="EPM2A-INTERACTING PROTEIN 1"/>
    <property type="match status" value="1"/>
</dbReference>
<dbReference type="Proteomes" id="UP001166093">
    <property type="component" value="Unassembled WGS sequence"/>
</dbReference>
<feature type="non-terminal residue" evidence="1">
    <location>
        <position position="1"/>
    </location>
</feature>
<sequence length="131" mass="14568">MFKMAKSESGAAVKASQLVSELIAKLSKHFSGGAFVKDCSMLKVTEIVCPEKARVRLERSQRFCSFFSAVNESTDIADTAALSIFIWGVDADFTITQELLDVAAVHLTTTANNIFQQLEKCVRNMKLQWEK</sequence>
<keyword evidence="2" id="KW-1185">Reference proteome</keyword>
<reference evidence="1" key="1">
    <citation type="journal article" date="2021" name="Cell">
        <title>Tracing the genetic footprints of vertebrate landing in non-teleost ray-finned fishes.</title>
        <authorList>
            <person name="Bi X."/>
            <person name="Wang K."/>
            <person name="Yang L."/>
            <person name="Pan H."/>
            <person name="Jiang H."/>
            <person name="Wei Q."/>
            <person name="Fang M."/>
            <person name="Yu H."/>
            <person name="Zhu C."/>
            <person name="Cai Y."/>
            <person name="He Y."/>
            <person name="Gan X."/>
            <person name="Zeng H."/>
            <person name="Yu D."/>
            <person name="Zhu Y."/>
            <person name="Jiang H."/>
            <person name="Qiu Q."/>
            <person name="Yang H."/>
            <person name="Zhang Y.E."/>
            <person name="Wang W."/>
            <person name="Zhu M."/>
            <person name="He S."/>
            <person name="Zhang G."/>
        </authorList>
    </citation>
    <scope>NUCLEOTIDE SEQUENCE</scope>
    <source>
        <strain evidence="1">Pddl_001</strain>
    </source>
</reference>
<dbReference type="PANTHER" id="PTHR45913">
    <property type="entry name" value="EPM2A-INTERACTING PROTEIN 1"/>
    <property type="match status" value="1"/>
</dbReference>
<evidence type="ECO:0000313" key="2">
    <source>
        <dbReference type="Proteomes" id="UP001166093"/>
    </source>
</evidence>
<dbReference type="EMBL" id="JAAWVQ010070493">
    <property type="protein sequence ID" value="MBN3277477.1"/>
    <property type="molecule type" value="Genomic_DNA"/>
</dbReference>
<evidence type="ECO:0000313" key="1">
    <source>
        <dbReference type="EMBL" id="MBN3277477.1"/>
    </source>
</evidence>
<gene>
    <name evidence="1" type="primary">Gtf2ird2_9</name>
    <name evidence="1" type="ORF">GTO93_0006585</name>
</gene>
<comment type="caution">
    <text evidence="1">The sequence shown here is derived from an EMBL/GenBank/DDBJ whole genome shotgun (WGS) entry which is preliminary data.</text>
</comment>
<proteinExistence type="predicted"/>
<accession>A0ABS2XU89</accession>
<organism evidence="1 2">
    <name type="scientific">Polyodon spathula</name>
    <name type="common">North American paddlefish</name>
    <name type="synonym">Squalus spathula</name>
    <dbReference type="NCBI Taxonomy" id="7913"/>
    <lineage>
        <taxon>Eukaryota</taxon>
        <taxon>Metazoa</taxon>
        <taxon>Chordata</taxon>
        <taxon>Craniata</taxon>
        <taxon>Vertebrata</taxon>
        <taxon>Euteleostomi</taxon>
        <taxon>Actinopterygii</taxon>
        <taxon>Chondrostei</taxon>
        <taxon>Acipenseriformes</taxon>
        <taxon>Polyodontidae</taxon>
        <taxon>Polyodon</taxon>
    </lineage>
</organism>
<name>A0ABS2XU89_POLSP</name>
<feature type="non-terminal residue" evidence="1">
    <location>
        <position position="131"/>
    </location>
</feature>
<protein>
    <submittedName>
        <fullName evidence="1">GT2D2 protein</fullName>
    </submittedName>
</protein>